<dbReference type="SUPFAM" id="SSF53756">
    <property type="entry name" value="UDP-Glycosyltransferase/glycogen phosphorylase"/>
    <property type="match status" value="1"/>
</dbReference>
<feature type="domain" description="Glycosyltransferase subfamily 4-like N-terminal" evidence="1">
    <location>
        <begin position="1"/>
        <end position="154"/>
    </location>
</feature>
<organism evidence="2 3">
    <name type="scientific">Erythrobacter neustonensis</name>
    <dbReference type="NCBI Taxonomy" id="1112"/>
    <lineage>
        <taxon>Bacteria</taxon>
        <taxon>Pseudomonadati</taxon>
        <taxon>Pseudomonadota</taxon>
        <taxon>Alphaproteobacteria</taxon>
        <taxon>Sphingomonadales</taxon>
        <taxon>Erythrobacteraceae</taxon>
        <taxon>Erythrobacter/Porphyrobacter group</taxon>
        <taxon>Erythrobacter</taxon>
    </lineage>
</organism>
<reference evidence="2 3" key="1">
    <citation type="submission" date="2016-05" db="EMBL/GenBank/DDBJ databases">
        <title>Compelete Genome Sequence of Bacteriochlorophyll-Synthesizing Bacterium Porphyrobacter neustonensis DSM 9434.</title>
        <authorList>
            <person name="Shi X.-L."/>
            <person name="Wu Y.-H."/>
            <person name="Cheng H."/>
            <person name="Xu L."/>
            <person name="Zhang X.-Q."/>
            <person name="Wang C.-S."/>
            <person name="Xu X.-W."/>
        </authorList>
    </citation>
    <scope>NUCLEOTIDE SEQUENCE [LARGE SCALE GENOMIC DNA]</scope>
    <source>
        <strain evidence="2 3">DSM 9434</strain>
    </source>
</reference>
<dbReference type="Gene3D" id="3.40.50.2000">
    <property type="entry name" value="Glycogen Phosphorylase B"/>
    <property type="match status" value="2"/>
</dbReference>
<protein>
    <recommendedName>
        <fullName evidence="1">Glycosyltransferase subfamily 4-like N-terminal domain-containing protein</fullName>
    </recommendedName>
</protein>
<name>A0A192D1J1_9SPHN</name>
<dbReference type="KEGG" id="pns:A9D12_00035"/>
<dbReference type="AlphaFoldDB" id="A0A192D1J1"/>
<dbReference type="PANTHER" id="PTHR45947">
    <property type="entry name" value="SULFOQUINOVOSYL TRANSFERASE SQD2"/>
    <property type="match status" value="1"/>
</dbReference>
<accession>A0A192D1J1</accession>
<evidence type="ECO:0000313" key="2">
    <source>
        <dbReference type="EMBL" id="ANK11599.1"/>
    </source>
</evidence>
<dbReference type="GO" id="GO:0016757">
    <property type="term" value="F:glycosyltransferase activity"/>
    <property type="evidence" value="ECO:0007669"/>
    <property type="project" value="UniProtKB-ARBA"/>
</dbReference>
<dbReference type="PANTHER" id="PTHR45947:SF3">
    <property type="entry name" value="SULFOQUINOVOSYL TRANSFERASE SQD2"/>
    <property type="match status" value="1"/>
</dbReference>
<dbReference type="EMBL" id="CP016033">
    <property type="protein sequence ID" value="ANK11599.1"/>
    <property type="molecule type" value="Genomic_DNA"/>
</dbReference>
<dbReference type="Proteomes" id="UP000078263">
    <property type="component" value="Chromosome"/>
</dbReference>
<dbReference type="STRING" id="1112.A9D12_00035"/>
<gene>
    <name evidence="2" type="ORF">A9D12_00035</name>
</gene>
<dbReference type="Pfam" id="PF13439">
    <property type="entry name" value="Glyco_transf_4"/>
    <property type="match status" value="1"/>
</dbReference>
<proteinExistence type="predicted"/>
<dbReference type="InterPro" id="IPR050194">
    <property type="entry name" value="Glycosyltransferase_grp1"/>
</dbReference>
<evidence type="ECO:0000259" key="1">
    <source>
        <dbReference type="Pfam" id="PF13439"/>
    </source>
</evidence>
<evidence type="ECO:0000313" key="3">
    <source>
        <dbReference type="Proteomes" id="UP000078263"/>
    </source>
</evidence>
<sequence>MEAHCRLLCDGLRASGHDVTLFAAQGSDDPQLFPICAAPYEAVLPWAQWRGTAELLGWQRAAFAAGWEGVRTGGFDVAHNNSLSPDIIEWAARDKVACVTSHHVPPFDTIGAATERHLALPWMRFTLPSAAQHTNWQPTHHQHLHEVHNGIDTALWSPLSQRSAHFVWSGRITPSKGTHFAVRAALAAGASLRLFGPIEDEQYFSVEVAPLLTDAVTYCGHRTAKELAREVGSALGVVITPMWDEPFGLVAAEALACGTPVCAFGNGALPEVVGHCGFLVPQGDVGALAQAMRNVWRINRDDCRARAQRLFSTQSMIAGYERLYHAAVAGAAASAGDDHHAAASASASNAASTTAVLA</sequence>
<dbReference type="Pfam" id="PF13692">
    <property type="entry name" value="Glyco_trans_1_4"/>
    <property type="match status" value="1"/>
</dbReference>
<keyword evidence="3" id="KW-1185">Reference proteome</keyword>
<dbReference type="InterPro" id="IPR028098">
    <property type="entry name" value="Glyco_trans_4-like_N"/>
</dbReference>